<evidence type="ECO:0000313" key="3">
    <source>
        <dbReference type="RefSeq" id="XP_070659569.1"/>
    </source>
</evidence>
<accession>A0ABM4THQ4</accession>
<gene>
    <name evidence="3" type="primary">LOC139187288</name>
</gene>
<feature type="region of interest" description="Disordered" evidence="1">
    <location>
        <begin position="233"/>
        <end position="252"/>
    </location>
</feature>
<protein>
    <submittedName>
        <fullName evidence="3">Uncharacterized protein isoform X1</fullName>
    </submittedName>
</protein>
<keyword evidence="2" id="KW-1185">Reference proteome</keyword>
<evidence type="ECO:0000256" key="1">
    <source>
        <dbReference type="SAM" id="MobiDB-lite"/>
    </source>
</evidence>
<reference evidence="3" key="1">
    <citation type="submission" date="2025-08" db="UniProtKB">
        <authorList>
            <consortium name="RefSeq"/>
        </authorList>
    </citation>
    <scope>IDENTIFICATION</scope>
    <source>
        <tissue evidence="3">Blood</tissue>
    </source>
</reference>
<evidence type="ECO:0000313" key="2">
    <source>
        <dbReference type="Proteomes" id="UP001652663"/>
    </source>
</evidence>
<sequence>MGKNHGNKSITTPPLALDTPSPGDRRPDPFQYPASNGLALNPTQQEMLTHQALPRKSHPAAQESEAQNEIAPEDVKYRLETLPKAPLQLQHLSYFSEPKPPWIPLSTTYGESHKPWTYHGEEPSHSGDHHLTTPHQIAFQNSPLGQLIFPVYIRGRKIASVTHPDYRDCINQYQRDFQAPECNQVLKPDPDKSNQGINKYIQTVQRLLAPVWQPTTQRHEKLSWPKQETPILGGKRAAKSDGDTVTRMSYPPPLQSLEKRVKVNCPSSTFRLFKAKLQAETCSKQCFQDCGTQPRVHHGDPRRRGDENALGTASQAPAEDQTTTRTSYLPLFSERVNLCKPKVNSIKCETHTLPLLSRGKYSGTKETLSHSQVSNVTGMWQKGQRHGGDVTRLQPGPMISLRVFTGQSSCP</sequence>
<dbReference type="GeneID" id="139187288"/>
<feature type="region of interest" description="Disordered" evidence="1">
    <location>
        <begin position="292"/>
        <end position="325"/>
    </location>
</feature>
<name>A0ABM4THQ4_BOSIN</name>
<feature type="region of interest" description="Disordered" evidence="1">
    <location>
        <begin position="1"/>
        <end position="70"/>
    </location>
</feature>
<organism evidence="2 3">
    <name type="scientific">Bos indicus</name>
    <name type="common">Zebu</name>
    <dbReference type="NCBI Taxonomy" id="9915"/>
    <lineage>
        <taxon>Eukaryota</taxon>
        <taxon>Metazoa</taxon>
        <taxon>Chordata</taxon>
        <taxon>Craniata</taxon>
        <taxon>Vertebrata</taxon>
        <taxon>Euteleostomi</taxon>
        <taxon>Mammalia</taxon>
        <taxon>Eutheria</taxon>
        <taxon>Laurasiatheria</taxon>
        <taxon>Artiodactyla</taxon>
        <taxon>Ruminantia</taxon>
        <taxon>Pecora</taxon>
        <taxon>Bovidae</taxon>
        <taxon>Bovinae</taxon>
        <taxon>Bos</taxon>
    </lineage>
</organism>
<proteinExistence type="predicted"/>
<feature type="compositionally biased region" description="Polar residues" evidence="1">
    <location>
        <begin position="311"/>
        <end position="325"/>
    </location>
</feature>
<feature type="compositionally biased region" description="Basic and acidic residues" evidence="1">
    <location>
        <begin position="297"/>
        <end position="307"/>
    </location>
</feature>
<dbReference type="Proteomes" id="UP001652663">
    <property type="component" value="Chromosome 15"/>
</dbReference>
<dbReference type="RefSeq" id="XP_070659569.1">
    <property type="nucleotide sequence ID" value="XM_070803468.1"/>
</dbReference>